<keyword evidence="2" id="KW-1185">Reference proteome</keyword>
<protein>
    <submittedName>
        <fullName evidence="1">Uncharacterized protein</fullName>
    </submittedName>
</protein>
<gene>
    <name evidence="1" type="ORF">GCM10023116_21350</name>
</gene>
<comment type="caution">
    <text evidence="1">The sequence shown here is derived from an EMBL/GenBank/DDBJ whole genome shotgun (WGS) entry which is preliminary data.</text>
</comment>
<evidence type="ECO:0000313" key="1">
    <source>
        <dbReference type="EMBL" id="GAA4649854.1"/>
    </source>
</evidence>
<sequence>MTETSQANTAIEIKHITMLSIHFIHFYGRTIIARRMHLDKSYV</sequence>
<dbReference type="EMBL" id="BAABFL010000323">
    <property type="protein sequence ID" value="GAA4649854.1"/>
    <property type="molecule type" value="Genomic_DNA"/>
</dbReference>
<accession>A0ABP8V1H2</accession>
<proteinExistence type="predicted"/>
<dbReference type="Proteomes" id="UP001500604">
    <property type="component" value="Unassembled WGS sequence"/>
</dbReference>
<reference evidence="2" key="1">
    <citation type="journal article" date="2019" name="Int. J. Syst. Evol. Microbiol.">
        <title>The Global Catalogue of Microorganisms (GCM) 10K type strain sequencing project: providing services to taxonomists for standard genome sequencing and annotation.</title>
        <authorList>
            <consortium name="The Broad Institute Genomics Platform"/>
            <consortium name="The Broad Institute Genome Sequencing Center for Infectious Disease"/>
            <person name="Wu L."/>
            <person name="Ma J."/>
        </authorList>
    </citation>
    <scope>NUCLEOTIDE SEQUENCE [LARGE SCALE GENOMIC DNA]</scope>
    <source>
        <strain evidence="2">JCM 17805</strain>
    </source>
</reference>
<evidence type="ECO:0000313" key="2">
    <source>
        <dbReference type="Proteomes" id="UP001500604"/>
    </source>
</evidence>
<organism evidence="1 2">
    <name type="scientific">Kistimonas scapharcae</name>
    <dbReference type="NCBI Taxonomy" id="1036133"/>
    <lineage>
        <taxon>Bacteria</taxon>
        <taxon>Pseudomonadati</taxon>
        <taxon>Pseudomonadota</taxon>
        <taxon>Gammaproteobacteria</taxon>
        <taxon>Oceanospirillales</taxon>
        <taxon>Endozoicomonadaceae</taxon>
        <taxon>Kistimonas</taxon>
    </lineage>
</organism>
<name>A0ABP8V1H2_9GAMM</name>